<accession>A0A839IS90</accession>
<dbReference type="EMBL" id="JACJFM010000024">
    <property type="protein sequence ID" value="MBB1488195.1"/>
    <property type="molecule type" value="Genomic_DNA"/>
</dbReference>
<organism evidence="1 2">
    <name type="scientific">Oceanospirillum sediminis</name>
    <dbReference type="NCBI Taxonomy" id="2760088"/>
    <lineage>
        <taxon>Bacteria</taxon>
        <taxon>Pseudomonadati</taxon>
        <taxon>Pseudomonadota</taxon>
        <taxon>Gammaproteobacteria</taxon>
        <taxon>Oceanospirillales</taxon>
        <taxon>Oceanospirillaceae</taxon>
        <taxon>Oceanospirillum</taxon>
    </lineage>
</organism>
<dbReference type="RefSeq" id="WP_182809962.1">
    <property type="nucleotide sequence ID" value="NZ_JACJFM010000024.1"/>
</dbReference>
<name>A0A839IS90_9GAMM</name>
<reference evidence="1 2" key="1">
    <citation type="submission" date="2020-08" db="EMBL/GenBank/DDBJ databases">
        <title>Oceanospirillum sp. nov. isolated from marine sediment.</title>
        <authorList>
            <person name="Ji X."/>
        </authorList>
    </citation>
    <scope>NUCLEOTIDE SEQUENCE [LARGE SCALE GENOMIC DNA]</scope>
    <source>
        <strain evidence="1 2">D5</strain>
    </source>
</reference>
<keyword evidence="2" id="KW-1185">Reference proteome</keyword>
<evidence type="ECO:0000313" key="1">
    <source>
        <dbReference type="EMBL" id="MBB1488195.1"/>
    </source>
</evidence>
<dbReference type="AlphaFoldDB" id="A0A839IS90"/>
<evidence type="ECO:0000313" key="2">
    <source>
        <dbReference type="Proteomes" id="UP000565262"/>
    </source>
</evidence>
<gene>
    <name evidence="1" type="ORF">H4O21_16455</name>
</gene>
<protein>
    <submittedName>
        <fullName evidence="1">Uncharacterized protein</fullName>
    </submittedName>
</protein>
<sequence length="261" mass="30161">MSDLYRFSIHNNQIKSVQEWDDGRWEYEKIDADEHYYIEGDVIFKQETDDGVIELTSFTDVNGDGIYSAGQTTFTPASPHIVQDFYRFDIQNGNVISKTEYETDGEIEQDSIQQHQFTVQGNLITEYEPEGWGFEKTVYKDSNGDGRYHKIYEEYITENNHLSYDQGKEVVFQSGQQDKFTLNPGDNVNISNFNADEGDQIILSDTFGIHSFIQLVKQIDDIDYDGSRLEVKFENNTSVEFTGIPTQDVTWNLISFSTEQF</sequence>
<comment type="caution">
    <text evidence="1">The sequence shown here is derived from an EMBL/GenBank/DDBJ whole genome shotgun (WGS) entry which is preliminary data.</text>
</comment>
<proteinExistence type="predicted"/>
<dbReference type="Proteomes" id="UP000565262">
    <property type="component" value="Unassembled WGS sequence"/>
</dbReference>